<feature type="region of interest" description="Disordered" evidence="1">
    <location>
        <begin position="1"/>
        <end position="42"/>
    </location>
</feature>
<proteinExistence type="predicted"/>
<keyword evidence="3" id="KW-1185">Reference proteome</keyword>
<accession>A0AAD5SCT4</accession>
<dbReference type="EMBL" id="JADGJD010000454">
    <property type="protein sequence ID" value="KAJ3050942.1"/>
    <property type="molecule type" value="Genomic_DNA"/>
</dbReference>
<evidence type="ECO:0000256" key="1">
    <source>
        <dbReference type="SAM" id="MobiDB-lite"/>
    </source>
</evidence>
<protein>
    <submittedName>
        <fullName evidence="2">Uncharacterized protein</fullName>
    </submittedName>
</protein>
<dbReference type="AlphaFoldDB" id="A0AAD5SCT4"/>
<gene>
    <name evidence="2" type="ORF">HK097_008081</name>
</gene>
<feature type="compositionally biased region" description="Acidic residues" evidence="1">
    <location>
        <begin position="19"/>
        <end position="32"/>
    </location>
</feature>
<feature type="compositionally biased region" description="Polar residues" evidence="1">
    <location>
        <begin position="1"/>
        <end position="13"/>
    </location>
</feature>
<sequence>MPAIDVSNTNVTFFKNGDQEGDEDDAVSDNEEVTVSGEKKDVESNDDVQIIAIKDAPRIIQGKGQED</sequence>
<reference evidence="2" key="1">
    <citation type="submission" date="2020-05" db="EMBL/GenBank/DDBJ databases">
        <title>Phylogenomic resolution of chytrid fungi.</title>
        <authorList>
            <person name="Stajich J.E."/>
            <person name="Amses K."/>
            <person name="Simmons R."/>
            <person name="Seto K."/>
            <person name="Myers J."/>
            <person name="Bonds A."/>
            <person name="Quandt C.A."/>
            <person name="Barry K."/>
            <person name="Liu P."/>
            <person name="Grigoriev I."/>
            <person name="Longcore J.E."/>
            <person name="James T.Y."/>
        </authorList>
    </citation>
    <scope>NUCLEOTIDE SEQUENCE</scope>
    <source>
        <strain evidence="2">JEL0318</strain>
    </source>
</reference>
<dbReference type="Proteomes" id="UP001212841">
    <property type="component" value="Unassembled WGS sequence"/>
</dbReference>
<evidence type="ECO:0000313" key="3">
    <source>
        <dbReference type="Proteomes" id="UP001212841"/>
    </source>
</evidence>
<name>A0AAD5SCT4_9FUNG</name>
<comment type="caution">
    <text evidence="2">The sequence shown here is derived from an EMBL/GenBank/DDBJ whole genome shotgun (WGS) entry which is preliminary data.</text>
</comment>
<organism evidence="2 3">
    <name type="scientific">Rhizophlyctis rosea</name>
    <dbReference type="NCBI Taxonomy" id="64517"/>
    <lineage>
        <taxon>Eukaryota</taxon>
        <taxon>Fungi</taxon>
        <taxon>Fungi incertae sedis</taxon>
        <taxon>Chytridiomycota</taxon>
        <taxon>Chytridiomycota incertae sedis</taxon>
        <taxon>Chytridiomycetes</taxon>
        <taxon>Rhizophlyctidales</taxon>
        <taxon>Rhizophlyctidaceae</taxon>
        <taxon>Rhizophlyctis</taxon>
    </lineage>
</organism>
<evidence type="ECO:0000313" key="2">
    <source>
        <dbReference type="EMBL" id="KAJ3050942.1"/>
    </source>
</evidence>